<dbReference type="PROSITE" id="PS50235">
    <property type="entry name" value="USP_3"/>
    <property type="match status" value="1"/>
</dbReference>
<evidence type="ECO:0000256" key="1">
    <source>
        <dbReference type="ARBA" id="ARBA00000707"/>
    </source>
</evidence>
<reference evidence="10 11" key="1">
    <citation type="submission" date="2023-08" db="EMBL/GenBank/DDBJ databases">
        <title>Black Yeasts Isolated from many extreme environments.</title>
        <authorList>
            <person name="Coleine C."/>
            <person name="Stajich J.E."/>
            <person name="Selbmann L."/>
        </authorList>
    </citation>
    <scope>NUCLEOTIDE SEQUENCE [LARGE SCALE GENOMIC DNA]</scope>
    <source>
        <strain evidence="10 11">CCFEE 5885</strain>
    </source>
</reference>
<gene>
    <name evidence="10" type="primary">UBP2_2</name>
    <name evidence="10" type="ORF">LTR24_004872</name>
</gene>
<keyword evidence="5 10" id="KW-0378">Hydrolase</keyword>
<dbReference type="PANTHER" id="PTHR43982">
    <property type="entry name" value="UBIQUITIN CARBOXYL-TERMINAL HYDROLASE"/>
    <property type="match status" value="1"/>
</dbReference>
<dbReference type="GO" id="GO:0006508">
    <property type="term" value="P:proteolysis"/>
    <property type="evidence" value="ECO:0007669"/>
    <property type="project" value="UniProtKB-KW"/>
</dbReference>
<name>A0ABR0KBT0_9EURO</name>
<dbReference type="InterPro" id="IPR025305">
    <property type="entry name" value="UCH_repeat_domain"/>
</dbReference>
<dbReference type="EMBL" id="JAVRRG010000052">
    <property type="protein sequence ID" value="KAK5092831.1"/>
    <property type="molecule type" value="Genomic_DNA"/>
</dbReference>
<dbReference type="InterPro" id="IPR044635">
    <property type="entry name" value="UBP14-like"/>
</dbReference>
<organism evidence="10 11">
    <name type="scientific">Lithohypha guttulata</name>
    <dbReference type="NCBI Taxonomy" id="1690604"/>
    <lineage>
        <taxon>Eukaryota</taxon>
        <taxon>Fungi</taxon>
        <taxon>Dikarya</taxon>
        <taxon>Ascomycota</taxon>
        <taxon>Pezizomycotina</taxon>
        <taxon>Eurotiomycetes</taxon>
        <taxon>Chaetothyriomycetidae</taxon>
        <taxon>Chaetothyriales</taxon>
        <taxon>Trichomeriaceae</taxon>
        <taxon>Lithohypha</taxon>
    </lineage>
</organism>
<dbReference type="PROSITE" id="PS00972">
    <property type="entry name" value="USP_1"/>
    <property type="match status" value="1"/>
</dbReference>
<evidence type="ECO:0000313" key="10">
    <source>
        <dbReference type="EMBL" id="KAK5092831.1"/>
    </source>
</evidence>
<keyword evidence="7" id="KW-0175">Coiled coil</keyword>
<feature type="region of interest" description="Disordered" evidence="8">
    <location>
        <begin position="1209"/>
        <end position="1299"/>
    </location>
</feature>
<evidence type="ECO:0000256" key="2">
    <source>
        <dbReference type="ARBA" id="ARBA00012759"/>
    </source>
</evidence>
<feature type="compositionally biased region" description="Basic and acidic residues" evidence="8">
    <location>
        <begin position="793"/>
        <end position="815"/>
    </location>
</feature>
<evidence type="ECO:0000256" key="3">
    <source>
        <dbReference type="ARBA" id="ARBA00022670"/>
    </source>
</evidence>
<feature type="domain" description="USP" evidence="9">
    <location>
        <begin position="562"/>
        <end position="1162"/>
    </location>
</feature>
<dbReference type="InterPro" id="IPR028889">
    <property type="entry name" value="USP"/>
</dbReference>
<feature type="region of interest" description="Disordered" evidence="8">
    <location>
        <begin position="659"/>
        <end position="763"/>
    </location>
</feature>
<dbReference type="Gene3D" id="3.90.70.10">
    <property type="entry name" value="Cysteine proteinases"/>
    <property type="match status" value="2"/>
</dbReference>
<evidence type="ECO:0000256" key="4">
    <source>
        <dbReference type="ARBA" id="ARBA00022786"/>
    </source>
</evidence>
<proteinExistence type="predicted"/>
<evidence type="ECO:0000256" key="6">
    <source>
        <dbReference type="ARBA" id="ARBA00022807"/>
    </source>
</evidence>
<dbReference type="PANTHER" id="PTHR43982:SF6">
    <property type="entry name" value="UBIQUITIN CARBOXYL-TERMINAL HYDROLASE 2-RELATED"/>
    <property type="match status" value="1"/>
</dbReference>
<accession>A0ABR0KBT0</accession>
<dbReference type="InterPro" id="IPR038765">
    <property type="entry name" value="Papain-like_cys_pep_sf"/>
</dbReference>
<feature type="coiled-coil region" evidence="7">
    <location>
        <begin position="1045"/>
        <end position="1072"/>
    </location>
</feature>
<protein>
    <recommendedName>
        <fullName evidence="2">ubiquitinyl hydrolase 1</fullName>
        <ecNumber evidence="2">3.4.19.12</ecNumber>
    </recommendedName>
</protein>
<dbReference type="GO" id="GO:0004843">
    <property type="term" value="F:cysteine-type deubiquitinase activity"/>
    <property type="evidence" value="ECO:0007669"/>
    <property type="project" value="UniProtKB-EC"/>
</dbReference>
<feature type="compositionally biased region" description="Polar residues" evidence="8">
    <location>
        <begin position="780"/>
        <end position="792"/>
    </location>
</feature>
<dbReference type="InterPro" id="IPR001394">
    <property type="entry name" value="Peptidase_C19_UCH"/>
</dbReference>
<feature type="compositionally biased region" description="Basic and acidic residues" evidence="8">
    <location>
        <begin position="736"/>
        <end position="746"/>
    </location>
</feature>
<feature type="region of interest" description="Disordered" evidence="8">
    <location>
        <begin position="777"/>
        <end position="822"/>
    </location>
</feature>
<evidence type="ECO:0000313" key="11">
    <source>
        <dbReference type="Proteomes" id="UP001345013"/>
    </source>
</evidence>
<keyword evidence="4" id="KW-0833">Ubl conjugation pathway</keyword>
<dbReference type="EC" id="3.4.19.12" evidence="2"/>
<keyword evidence="6" id="KW-0788">Thiol protease</keyword>
<evidence type="ECO:0000256" key="8">
    <source>
        <dbReference type="SAM" id="MobiDB-lite"/>
    </source>
</evidence>
<evidence type="ECO:0000256" key="7">
    <source>
        <dbReference type="SAM" id="Coils"/>
    </source>
</evidence>
<dbReference type="SUPFAM" id="SSF54001">
    <property type="entry name" value="Cysteine proteinases"/>
    <property type="match status" value="1"/>
</dbReference>
<evidence type="ECO:0000259" key="9">
    <source>
        <dbReference type="PROSITE" id="PS50235"/>
    </source>
</evidence>
<keyword evidence="11" id="KW-1185">Reference proteome</keyword>
<dbReference type="Pfam" id="PF13446">
    <property type="entry name" value="RPT"/>
    <property type="match status" value="4"/>
</dbReference>
<comment type="caution">
    <text evidence="10">The sequence shown here is derived from an EMBL/GenBank/DDBJ whole genome shotgun (WGS) entry which is preliminary data.</text>
</comment>
<dbReference type="Proteomes" id="UP001345013">
    <property type="component" value="Unassembled WGS sequence"/>
</dbReference>
<feature type="compositionally biased region" description="Polar residues" evidence="8">
    <location>
        <begin position="713"/>
        <end position="728"/>
    </location>
</feature>
<dbReference type="Pfam" id="PF00443">
    <property type="entry name" value="UCH"/>
    <property type="match status" value="2"/>
</dbReference>
<evidence type="ECO:0000256" key="5">
    <source>
        <dbReference type="ARBA" id="ARBA00022801"/>
    </source>
</evidence>
<sequence length="1299" mass="145370">MAGPEASIRSFDAPLSGPGRSAPTLLEDLLLFDPTQSIQPGYHLLEDGARSFAQAQYVGQLLPSASCFHDFCLKKRQSAPPAVDERPTPESVWQVSAICQKCRVHLRLEADYRVAWRGKPCPTYENPLHHLVRSTWRQDAAYRDLAREGRHNEDELHVYECSSADCSAIVTAHLTPPVFSPDALRMLLDKELLAKRTDAAFEMKKGDTEGMKRPLPIEVLVDLRAYIRNSWDKEEQAQISASNKRFAVRFGPEGKACSDVLEMLGFELKMIGIHLLEQQRSHLCKDLDASDDLIVWAYQRQMALETNSMETAKLMTALEDVQRQRQSEKLSEQVAIEWSQGRYGEQAISDAYRSFGLSPDADISDDVIVGTFEARLSDAPTQEQQMRESLARIGDYRSSQKLIDYARNQITTYEDALSYFGAGLMTDDSFISSLYTSKVSESSTSQDMAQKAMKIIADHRGSEQLKAFVAAGYQGDVTESNMDVGDAFKLLGVEDRTTDDETLFMVYELAAGDDAAGQAKYRKAIETIAEEKNSIFLKDKLQMPGGQNGQLAPPAVSLAEPIGLDNIGNTCYLNSLLQSLFTIVAIRDIVLDFEQYKQQLGLDNMKNKRVGQRLISEREVKSAQNFVVQLAELFRQMIVSPNPAIRPAQELARLTLETDNIKHGRRSSTLQSQRRPTLGTIESRPIIGPLPQPVIDSDTVQPLQSPEAIDASDSGSIQPAGRQQTQPQVEPAAPKDGNEGEDRPTEAKIAAADSGSENIARDETMQTTNELISLKEQHEGTTQQQAQTPNTDETVKSATDDTTEKNKSIEYKPPEGKPPPVPPRPLATATLEHYARQQDVTEVLGHAIFQLSCATRPTGFNKSGEQQDEFHDIFYGEEQRHVLHGTATPQAPVQFLIETLPINNEPKDLYAALDNYFDLEEVGTSEVYVTITKLPPVLCVGLGRVIQDLSGNVYKINNHVELPNTIFMDRYVDAPEDSNLVARRKQTWEYKKELRRLQARIDRLEPKGKEPVDEVLNTALAAMQHLAEVGAAEKLDGLTTEAETINKMMELSHAVEEERKDLRNRILLLDQQIKDSFTDAAFRKHEYKLHAAFFHRGTVGSGHYWIYIFDHVNEIWRKYNDDHVTHVADLREIFANPQDDRSNPNWSAYNPANPYFMLYVRSDCIEPEAGIVETVKRDPVILPTPTVTIHDGPGPAITNNATFPAGIEANLRPLGTDTPENENTDSSHHEFSGQQSQISYMPPAGPPPGKNDQEQQDAQAWQDEEMKLAIERSLQPETAEKKKGDWDDSENMAVGPRQW</sequence>
<comment type="catalytic activity">
    <reaction evidence="1">
        <text>Thiol-dependent hydrolysis of ester, thioester, amide, peptide and isopeptide bonds formed by the C-terminal Gly of ubiquitin (a 76-residue protein attached to proteins as an intracellular targeting signal).</text>
        <dbReference type="EC" id="3.4.19.12"/>
    </reaction>
</comment>
<keyword evidence="3 10" id="KW-0645">Protease</keyword>
<dbReference type="InterPro" id="IPR018200">
    <property type="entry name" value="USP_CS"/>
</dbReference>